<accession>A0A200PMT7</accession>
<keyword evidence="1" id="KW-0677">Repeat</keyword>
<dbReference type="PROSITE" id="PS51375">
    <property type="entry name" value="PPR"/>
    <property type="match status" value="7"/>
</dbReference>
<dbReference type="Pfam" id="PF01535">
    <property type="entry name" value="PPR"/>
    <property type="match status" value="8"/>
</dbReference>
<comment type="caution">
    <text evidence="5">The sequence shown here is derived from an EMBL/GenBank/DDBJ whole genome shotgun (WGS) entry which is preliminary data.</text>
</comment>
<dbReference type="InterPro" id="IPR036322">
    <property type="entry name" value="WD40_repeat_dom_sf"/>
</dbReference>
<dbReference type="GO" id="GO:0003729">
    <property type="term" value="F:mRNA binding"/>
    <property type="evidence" value="ECO:0007669"/>
    <property type="project" value="UniProtKB-ARBA"/>
</dbReference>
<feature type="repeat" description="PPR" evidence="4">
    <location>
        <begin position="301"/>
        <end position="335"/>
    </location>
</feature>
<protein>
    <submittedName>
        <fullName evidence="5">WD40 repeat</fullName>
    </submittedName>
</protein>
<feature type="repeat" description="PPR" evidence="4">
    <location>
        <begin position="638"/>
        <end position="672"/>
    </location>
</feature>
<dbReference type="FunFam" id="1.25.40.10:FF:000090">
    <property type="entry name" value="Pentatricopeptide repeat-containing protein, chloroplastic"/>
    <property type="match status" value="1"/>
</dbReference>
<dbReference type="OrthoDB" id="1882346at2759"/>
<dbReference type="PANTHER" id="PTHR47926:SF397">
    <property type="entry name" value="(WILD MALAYSIAN BANANA) HYPOTHETICAL PROTEIN"/>
    <property type="match status" value="1"/>
</dbReference>
<reference evidence="5 6" key="1">
    <citation type="journal article" date="2017" name="Mol. Plant">
        <title>The Genome of Medicinal Plant Macleaya cordata Provides New Insights into Benzylisoquinoline Alkaloids Metabolism.</title>
        <authorList>
            <person name="Liu X."/>
            <person name="Liu Y."/>
            <person name="Huang P."/>
            <person name="Ma Y."/>
            <person name="Qing Z."/>
            <person name="Tang Q."/>
            <person name="Cao H."/>
            <person name="Cheng P."/>
            <person name="Zheng Y."/>
            <person name="Yuan Z."/>
            <person name="Zhou Y."/>
            <person name="Liu J."/>
            <person name="Tang Z."/>
            <person name="Zhuo Y."/>
            <person name="Zhang Y."/>
            <person name="Yu L."/>
            <person name="Huang J."/>
            <person name="Yang P."/>
            <person name="Peng Q."/>
            <person name="Zhang J."/>
            <person name="Jiang W."/>
            <person name="Zhang Z."/>
            <person name="Lin K."/>
            <person name="Ro D.K."/>
            <person name="Chen X."/>
            <person name="Xiong X."/>
            <person name="Shang Y."/>
            <person name="Huang S."/>
            <person name="Zeng J."/>
        </authorList>
    </citation>
    <scope>NUCLEOTIDE SEQUENCE [LARGE SCALE GENOMIC DNA]</scope>
    <source>
        <strain evidence="6">cv. BLH2017</strain>
        <tissue evidence="5">Root</tissue>
    </source>
</reference>
<feature type="repeat" description="PPR" evidence="4">
    <location>
        <begin position="402"/>
        <end position="436"/>
    </location>
</feature>
<comment type="similarity">
    <text evidence="2">Belongs to the PPR family. PCMP-E subfamily.</text>
</comment>
<dbReference type="PROSITE" id="PS50082">
    <property type="entry name" value="WD_REPEATS_2"/>
    <property type="match status" value="1"/>
</dbReference>
<dbReference type="Gene3D" id="2.130.10.10">
    <property type="entry name" value="YVTN repeat-like/Quinoprotein amine dehydrogenase"/>
    <property type="match status" value="1"/>
</dbReference>
<dbReference type="Proteomes" id="UP000195402">
    <property type="component" value="Unassembled WGS sequence"/>
</dbReference>
<proteinExistence type="inferred from homology"/>
<dbReference type="InterPro" id="IPR011990">
    <property type="entry name" value="TPR-like_helical_dom_sf"/>
</dbReference>
<dbReference type="EMBL" id="MVGT01004423">
    <property type="protein sequence ID" value="OUZ99523.1"/>
    <property type="molecule type" value="Genomic_DNA"/>
</dbReference>
<dbReference type="Pfam" id="PF00400">
    <property type="entry name" value="WD40"/>
    <property type="match status" value="1"/>
</dbReference>
<keyword evidence="6" id="KW-1185">Reference proteome</keyword>
<dbReference type="PANTHER" id="PTHR47926">
    <property type="entry name" value="PENTATRICOPEPTIDE REPEAT-CONTAINING PROTEIN"/>
    <property type="match status" value="1"/>
</dbReference>
<gene>
    <name evidence="5" type="ORF">BVC80_531g24</name>
</gene>
<evidence type="ECO:0000256" key="4">
    <source>
        <dbReference type="PROSITE-ProRule" id="PRU00708"/>
    </source>
</evidence>
<dbReference type="FunCoup" id="A0A200PMT7">
    <property type="interactions" value="547"/>
</dbReference>
<evidence type="ECO:0000256" key="1">
    <source>
        <dbReference type="ARBA" id="ARBA00022737"/>
    </source>
</evidence>
<dbReference type="InterPro" id="IPR001680">
    <property type="entry name" value="WD40_rpt"/>
</dbReference>
<sequence>MLKFNYLQKRISSSFPLCFLSSSTSRQTNYLDCLIDHFFTNPISDIKTLFQSHSFIITTGHSSNIFIAAKLISLYSSFNKPNFSTQVFNAIDIKDTFLWNSIIKSHFSNGDYPNALEIFSKMHFSQILPNPFTIPMVVAACAELSSFKYGQSIHCVALELGFLTGNAAVGSSFVYMYSKCNDMRDAFKMFDEMTVRDVVSWTALVIGYVQNDEWENGLDCIRKMHESSGYGENPNFRTIEGGLQACGNLGSLLSGRCLHGYAVKTGNGSSRLVQSSLLSMYAKCGNSEEAHVSFCEMEDKDLISWTTIIGVYARNECIGESLDLFWGMLVSEVDPDGIIISCILSGFGNSTRVNEGKAFHGMIIRRDFKLDQMVRNSLMSMYCKFGCLDLAEKLFDRLCEWDTESWNHMISGYSRLGLETKCLELFREMQHLRVEADVDSLVLVLSSCSQLVAMHLGRSVHCFVIKNGKGDNISISNSLVGMYGKCRNLTIARKLFCRVEKDIVTWNTLISAYTHNGHSSEALALFDQMVSADIKPNSVTLKIFLSACSHLAALEHGKRVHTYIKEMGLECDLSLVTALIDMYVKCGQLQLSREIFDMMPERDVISWNVMISGYGIHGDAKAAVELFQQMEELGVRPNGLSFLAVVSACAHAGLVKEGKYLFYRMKDYSIIPTLKHYACMVDLLGRAGNLREAEDLVQSMPIAPDGGVWGALLGSCKIHNNVEMGERVAKRAIESDPENDGYYIMMTNMYSSMGMWEKAEKMRGEMKKRGVRKRAGWSAIGTTHVLKSSVEHHLKFITTTGHSWKYGYFRSLERKSERLDAKILKNKARVDLQVEVFSNLKHREPFPRGICPCSGKMVQKFGEEEFPEVSRFPGMAQIIDKMGFASLTVWNMKTWKAMTVLPLGEDPPAITSLCFNYNGKILAASATDGMIHMFSILMSAGLQITGWPAHDSAMSSILFGPDETSIFSLGSDGKIFEWSLQNQGQVLWSRDSSRL</sequence>
<feature type="repeat" description="WD" evidence="3">
    <location>
        <begin position="947"/>
        <end position="982"/>
    </location>
</feature>
<dbReference type="AlphaFoldDB" id="A0A200PMT7"/>
<dbReference type="SMART" id="SM00320">
    <property type="entry name" value="WD40"/>
    <property type="match status" value="2"/>
</dbReference>
<feature type="repeat" description="PPR" evidence="4">
    <location>
        <begin position="95"/>
        <end position="129"/>
    </location>
</feature>
<dbReference type="InterPro" id="IPR046960">
    <property type="entry name" value="PPR_At4g14850-like_plant"/>
</dbReference>
<dbReference type="InterPro" id="IPR015943">
    <property type="entry name" value="WD40/YVTN_repeat-like_dom_sf"/>
</dbReference>
<dbReference type="NCBIfam" id="TIGR00756">
    <property type="entry name" value="PPR"/>
    <property type="match status" value="5"/>
</dbReference>
<name>A0A200PMT7_MACCD</name>
<dbReference type="SUPFAM" id="SSF48452">
    <property type="entry name" value="TPR-like"/>
    <property type="match status" value="1"/>
</dbReference>
<keyword evidence="3" id="KW-0853">WD repeat</keyword>
<evidence type="ECO:0000313" key="6">
    <source>
        <dbReference type="Proteomes" id="UP000195402"/>
    </source>
</evidence>
<evidence type="ECO:0000256" key="3">
    <source>
        <dbReference type="PROSITE-ProRule" id="PRU00221"/>
    </source>
</evidence>
<dbReference type="FunFam" id="1.25.40.10:FF:001227">
    <property type="entry name" value="Pentatricopeptide repeat-containing protein At1g26900, mitochondrial"/>
    <property type="match status" value="1"/>
</dbReference>
<feature type="repeat" description="PPR" evidence="4">
    <location>
        <begin position="739"/>
        <end position="773"/>
    </location>
</feature>
<dbReference type="Gene3D" id="1.25.40.10">
    <property type="entry name" value="Tetratricopeptide repeat domain"/>
    <property type="match status" value="6"/>
</dbReference>
<dbReference type="Pfam" id="PF20431">
    <property type="entry name" value="E_motif"/>
    <property type="match status" value="1"/>
</dbReference>
<dbReference type="InterPro" id="IPR002885">
    <property type="entry name" value="PPR_rpt"/>
</dbReference>
<organism evidence="5 6">
    <name type="scientific">Macleaya cordata</name>
    <name type="common">Five-seeded plume-poppy</name>
    <name type="synonym">Bocconia cordata</name>
    <dbReference type="NCBI Taxonomy" id="56857"/>
    <lineage>
        <taxon>Eukaryota</taxon>
        <taxon>Viridiplantae</taxon>
        <taxon>Streptophyta</taxon>
        <taxon>Embryophyta</taxon>
        <taxon>Tracheophyta</taxon>
        <taxon>Spermatophyta</taxon>
        <taxon>Magnoliopsida</taxon>
        <taxon>Ranunculales</taxon>
        <taxon>Papaveraceae</taxon>
        <taxon>Papaveroideae</taxon>
        <taxon>Macleaya</taxon>
    </lineage>
</organism>
<dbReference type="SUPFAM" id="SSF50978">
    <property type="entry name" value="WD40 repeat-like"/>
    <property type="match status" value="1"/>
</dbReference>
<dbReference type="FunFam" id="1.25.40.10:FF:000883">
    <property type="entry name" value="Pentatricopeptide repeat-containing protein"/>
    <property type="match status" value="1"/>
</dbReference>
<dbReference type="OMA" id="QSAHCYS"/>
<dbReference type="Pfam" id="PF13041">
    <property type="entry name" value="PPR_2"/>
    <property type="match status" value="2"/>
</dbReference>
<dbReference type="InParanoid" id="A0A200PMT7"/>
<dbReference type="InterPro" id="IPR046848">
    <property type="entry name" value="E_motif"/>
</dbReference>
<dbReference type="STRING" id="56857.A0A200PMT7"/>
<evidence type="ECO:0000313" key="5">
    <source>
        <dbReference type="EMBL" id="OUZ99523.1"/>
    </source>
</evidence>
<evidence type="ECO:0000256" key="2">
    <source>
        <dbReference type="ARBA" id="ARBA00061659"/>
    </source>
</evidence>
<feature type="repeat" description="PPR" evidence="4">
    <location>
        <begin position="603"/>
        <end position="637"/>
    </location>
</feature>
<dbReference type="GO" id="GO:0009451">
    <property type="term" value="P:RNA modification"/>
    <property type="evidence" value="ECO:0007669"/>
    <property type="project" value="InterPro"/>
</dbReference>
<dbReference type="FunFam" id="1.25.40.10:FF:000073">
    <property type="entry name" value="Pentatricopeptide repeat-containing protein chloroplastic"/>
    <property type="match status" value="1"/>
</dbReference>
<feature type="repeat" description="PPR" evidence="4">
    <location>
        <begin position="502"/>
        <end position="536"/>
    </location>
</feature>